<keyword evidence="5 9" id="KW-0472">Membrane</keyword>
<evidence type="ECO:0000256" key="9">
    <source>
        <dbReference type="SAM" id="Phobius"/>
    </source>
</evidence>
<feature type="domain" description="Ig-like" evidence="11">
    <location>
        <begin position="158"/>
        <end position="242"/>
    </location>
</feature>
<evidence type="ECO:0000259" key="11">
    <source>
        <dbReference type="PROSITE" id="PS50835"/>
    </source>
</evidence>
<dbReference type="Gene3D" id="2.60.40.10">
    <property type="entry name" value="Immunoglobulins"/>
    <property type="match status" value="2"/>
</dbReference>
<reference evidence="12" key="2">
    <citation type="submission" date="2025-09" db="UniProtKB">
        <authorList>
            <consortium name="Ensembl"/>
        </authorList>
    </citation>
    <scope>IDENTIFICATION</scope>
</reference>
<feature type="chain" id="PRO_5034827605" evidence="10">
    <location>
        <begin position="24"/>
        <end position="412"/>
    </location>
</feature>
<dbReference type="GO" id="GO:0005886">
    <property type="term" value="C:plasma membrane"/>
    <property type="evidence" value="ECO:0007669"/>
    <property type="project" value="TreeGrafter"/>
</dbReference>
<dbReference type="InterPro" id="IPR042757">
    <property type="entry name" value="ESAM"/>
</dbReference>
<accession>A0A8C3QIQ5</accession>
<dbReference type="Proteomes" id="UP000694396">
    <property type="component" value="Unplaced"/>
</dbReference>
<dbReference type="PROSITE" id="PS50835">
    <property type="entry name" value="IG_LIKE"/>
    <property type="match status" value="2"/>
</dbReference>
<evidence type="ECO:0000313" key="13">
    <source>
        <dbReference type="Proteomes" id="UP000694396"/>
    </source>
</evidence>
<dbReference type="InterPro" id="IPR013783">
    <property type="entry name" value="Ig-like_fold"/>
</dbReference>
<comment type="subcellular location">
    <subcellularLocation>
        <location evidence="1">Membrane</location>
        <topology evidence="1">Single-pass type I membrane protein</topology>
    </subcellularLocation>
</comment>
<name>A0A8C3QIQ5_9PASS</name>
<feature type="signal peptide" evidence="10">
    <location>
        <begin position="1"/>
        <end position="23"/>
    </location>
</feature>
<feature type="compositionally biased region" description="Polar residues" evidence="8">
    <location>
        <begin position="314"/>
        <end position="331"/>
    </location>
</feature>
<keyword evidence="4 9" id="KW-1133">Transmembrane helix</keyword>
<dbReference type="InterPro" id="IPR036179">
    <property type="entry name" value="Ig-like_dom_sf"/>
</dbReference>
<keyword evidence="6" id="KW-1015">Disulfide bond</keyword>
<evidence type="ECO:0000256" key="5">
    <source>
        <dbReference type="ARBA" id="ARBA00023136"/>
    </source>
</evidence>
<dbReference type="Ensembl" id="ENSCRFT00000006986.1">
    <property type="protein sequence ID" value="ENSCRFP00000006747.1"/>
    <property type="gene ID" value="ENSCRFG00000005339.1"/>
</dbReference>
<proteinExistence type="predicted"/>
<dbReference type="CDD" id="cd00096">
    <property type="entry name" value="Ig"/>
    <property type="match status" value="1"/>
</dbReference>
<dbReference type="Pfam" id="PF07686">
    <property type="entry name" value="V-set"/>
    <property type="match status" value="1"/>
</dbReference>
<feature type="transmembrane region" description="Helical" evidence="9">
    <location>
        <begin position="254"/>
        <end position="274"/>
    </location>
</feature>
<dbReference type="GO" id="GO:0007156">
    <property type="term" value="P:homophilic cell adhesion via plasma membrane adhesion molecules"/>
    <property type="evidence" value="ECO:0007669"/>
    <property type="project" value="TreeGrafter"/>
</dbReference>
<feature type="region of interest" description="Disordered" evidence="8">
    <location>
        <begin position="284"/>
        <end position="412"/>
    </location>
</feature>
<evidence type="ECO:0000256" key="10">
    <source>
        <dbReference type="SAM" id="SignalP"/>
    </source>
</evidence>
<evidence type="ECO:0000256" key="8">
    <source>
        <dbReference type="SAM" id="MobiDB-lite"/>
    </source>
</evidence>
<dbReference type="GO" id="GO:0005912">
    <property type="term" value="C:adherens junction"/>
    <property type="evidence" value="ECO:0007669"/>
    <property type="project" value="TreeGrafter"/>
</dbReference>
<evidence type="ECO:0000313" key="12">
    <source>
        <dbReference type="Ensembl" id="ENSCRFP00000006747.1"/>
    </source>
</evidence>
<evidence type="ECO:0000256" key="2">
    <source>
        <dbReference type="ARBA" id="ARBA00022692"/>
    </source>
</evidence>
<evidence type="ECO:0000256" key="1">
    <source>
        <dbReference type="ARBA" id="ARBA00004479"/>
    </source>
</evidence>
<evidence type="ECO:0000256" key="3">
    <source>
        <dbReference type="ARBA" id="ARBA00022729"/>
    </source>
</evidence>
<keyword evidence="3 10" id="KW-0732">Signal</keyword>
<dbReference type="GO" id="GO:0098632">
    <property type="term" value="F:cell-cell adhesion mediator activity"/>
    <property type="evidence" value="ECO:0007669"/>
    <property type="project" value="TreeGrafter"/>
</dbReference>
<feature type="compositionally biased region" description="Polar residues" evidence="8">
    <location>
        <begin position="339"/>
        <end position="349"/>
    </location>
</feature>
<sequence>MGALRRAALALAALLGEPRGTRGAPGGRHGAPGGVSLAVLEVHVGTSLVFSVEGQQAVLPVWYTSISQNKPYVTWMLNKNAAHSQILAYLGGVVKESETDLKPRMGFLYPMPNRNISIFINATREQDSGQYMCSVNVVDDDIRLDKNVGIINLTVLVPPAAPTCQLHGNAIVGANVTLSCSSKKGKPSPMYQWQREPPTLQVFFPPAQDRTRGTLKLTNLSLEMSGVYVCRAENQAGSKNCSIVLEVHSTSTKAVIAGAVLGSLGALATIIFFAQKVVGYRRKKRDSQEEGANEIKEDAVAPKTPSWARRPASDTMSKTSTLSSIAGTRQTYGARAPSDTASILTTTGSYRGPPPRGGGRPPNLSPPAVNGTPRRRQDPAAAPVGSLPPSSLARAGAVPVMVPAQSRAGSLV</sequence>
<dbReference type="InterPro" id="IPR013106">
    <property type="entry name" value="Ig_V-set"/>
</dbReference>
<keyword evidence="7" id="KW-0393">Immunoglobulin domain</keyword>
<dbReference type="SMART" id="SM00408">
    <property type="entry name" value="IGc2"/>
    <property type="match status" value="1"/>
</dbReference>
<organism evidence="12 13">
    <name type="scientific">Cyanoderma ruficeps</name>
    <name type="common">rufous-capped babbler</name>
    <dbReference type="NCBI Taxonomy" id="181631"/>
    <lineage>
        <taxon>Eukaryota</taxon>
        <taxon>Metazoa</taxon>
        <taxon>Chordata</taxon>
        <taxon>Craniata</taxon>
        <taxon>Vertebrata</taxon>
        <taxon>Euteleostomi</taxon>
        <taxon>Archelosauria</taxon>
        <taxon>Archosauria</taxon>
        <taxon>Dinosauria</taxon>
        <taxon>Saurischia</taxon>
        <taxon>Theropoda</taxon>
        <taxon>Coelurosauria</taxon>
        <taxon>Aves</taxon>
        <taxon>Neognathae</taxon>
        <taxon>Neoaves</taxon>
        <taxon>Telluraves</taxon>
        <taxon>Australaves</taxon>
        <taxon>Passeriformes</taxon>
        <taxon>Sylvioidea</taxon>
        <taxon>Timaliidae</taxon>
        <taxon>Cyanoderma</taxon>
    </lineage>
</organism>
<dbReference type="InterPro" id="IPR007110">
    <property type="entry name" value="Ig-like_dom"/>
</dbReference>
<dbReference type="InterPro" id="IPR003598">
    <property type="entry name" value="Ig_sub2"/>
</dbReference>
<keyword evidence="13" id="KW-1185">Reference proteome</keyword>
<keyword evidence="2 9" id="KW-0812">Transmembrane</keyword>
<evidence type="ECO:0000256" key="7">
    <source>
        <dbReference type="ARBA" id="ARBA00023319"/>
    </source>
</evidence>
<dbReference type="PANTHER" id="PTHR44549">
    <property type="entry name" value="ENDOTHELIAL CELL-SELECTIVE ADHESION MOLECULE"/>
    <property type="match status" value="1"/>
</dbReference>
<dbReference type="SMART" id="SM00409">
    <property type="entry name" value="IG"/>
    <property type="match status" value="2"/>
</dbReference>
<reference evidence="12" key="1">
    <citation type="submission" date="2025-08" db="UniProtKB">
        <authorList>
            <consortium name="Ensembl"/>
        </authorList>
    </citation>
    <scope>IDENTIFICATION</scope>
</reference>
<dbReference type="FunFam" id="2.60.40.10:FF:000095">
    <property type="entry name" value="immunoglobulin superfamily member 11 isoform X1"/>
    <property type="match status" value="1"/>
</dbReference>
<dbReference type="AlphaFoldDB" id="A0A8C3QIQ5"/>
<dbReference type="SUPFAM" id="SSF48726">
    <property type="entry name" value="Immunoglobulin"/>
    <property type="match status" value="2"/>
</dbReference>
<protein>
    <submittedName>
        <fullName evidence="12">Endothelial cell adhesion molecule</fullName>
    </submittedName>
</protein>
<evidence type="ECO:0000256" key="4">
    <source>
        <dbReference type="ARBA" id="ARBA00022989"/>
    </source>
</evidence>
<dbReference type="PANTHER" id="PTHR44549:SF1">
    <property type="entry name" value="ENDOTHELIAL CELL-SELECTIVE ADHESION MOLECULE"/>
    <property type="match status" value="1"/>
</dbReference>
<dbReference type="InterPro" id="IPR003599">
    <property type="entry name" value="Ig_sub"/>
</dbReference>
<feature type="domain" description="Ig-like" evidence="11">
    <location>
        <begin position="32"/>
        <end position="149"/>
    </location>
</feature>
<evidence type="ECO:0000256" key="6">
    <source>
        <dbReference type="ARBA" id="ARBA00023157"/>
    </source>
</evidence>
<dbReference type="Pfam" id="PF13927">
    <property type="entry name" value="Ig_3"/>
    <property type="match status" value="1"/>
</dbReference>